<evidence type="ECO:0000256" key="8">
    <source>
        <dbReference type="ARBA" id="ARBA00023264"/>
    </source>
</evidence>
<keyword evidence="5" id="KW-0548">Nucleotidyltransferase</keyword>
<dbReference type="SUPFAM" id="SSF52374">
    <property type="entry name" value="Nucleotidylyl transferase"/>
    <property type="match status" value="2"/>
</dbReference>
<comment type="caution">
    <text evidence="13">The sequence shown here is derived from an EMBL/GenBank/DDBJ whole genome shotgun (WGS) entry which is preliminary data.</text>
</comment>
<dbReference type="EMBL" id="JAACXV010013769">
    <property type="protein sequence ID" value="KAF7272414.1"/>
    <property type="molecule type" value="Genomic_DNA"/>
</dbReference>
<keyword evidence="14" id="KW-1185">Reference proteome</keyword>
<keyword evidence="8" id="KW-1208">Phospholipid metabolism</keyword>
<protein>
    <recommendedName>
        <fullName evidence="10">ethanolamine-phosphate cytidylyltransferase</fullName>
        <ecNumber evidence="10">2.7.7.14</ecNumber>
    </recommendedName>
    <alternativeName>
        <fullName evidence="11">CTP:phosphoethanolamine cytidylyltransferase</fullName>
    </alternativeName>
</protein>
<evidence type="ECO:0000256" key="1">
    <source>
        <dbReference type="ARBA" id="ARBA00005189"/>
    </source>
</evidence>
<evidence type="ECO:0000256" key="5">
    <source>
        <dbReference type="ARBA" id="ARBA00022695"/>
    </source>
</evidence>
<dbReference type="UniPathway" id="UPA00558">
    <property type="reaction ID" value="UER00742"/>
</dbReference>
<evidence type="ECO:0000256" key="3">
    <source>
        <dbReference type="ARBA" id="ARBA00022516"/>
    </source>
</evidence>
<evidence type="ECO:0000259" key="12">
    <source>
        <dbReference type="Pfam" id="PF01467"/>
    </source>
</evidence>
<accession>A0A834MC07</accession>
<evidence type="ECO:0000256" key="2">
    <source>
        <dbReference type="ARBA" id="ARBA00010101"/>
    </source>
</evidence>
<dbReference type="GO" id="GO:0006646">
    <property type="term" value="P:phosphatidylethanolamine biosynthetic process"/>
    <property type="evidence" value="ECO:0007669"/>
    <property type="project" value="UniProtKB-UniPathway"/>
</dbReference>
<dbReference type="InterPro" id="IPR044608">
    <property type="entry name" value="Ect1/PCYT2"/>
</dbReference>
<feature type="domain" description="Cytidyltransferase-like" evidence="12">
    <location>
        <begin position="187"/>
        <end position="291"/>
    </location>
</feature>
<evidence type="ECO:0000313" key="14">
    <source>
        <dbReference type="Proteomes" id="UP000625711"/>
    </source>
</evidence>
<evidence type="ECO:0000256" key="6">
    <source>
        <dbReference type="ARBA" id="ARBA00023098"/>
    </source>
</evidence>
<comment type="pathway">
    <text evidence="1">Lipid metabolism.</text>
</comment>
<keyword evidence="3" id="KW-0444">Lipid biosynthesis</keyword>
<evidence type="ECO:0000313" key="13">
    <source>
        <dbReference type="EMBL" id="KAF7272414.1"/>
    </source>
</evidence>
<dbReference type="NCBIfam" id="TIGR00125">
    <property type="entry name" value="cyt_tran_rel"/>
    <property type="match status" value="2"/>
</dbReference>
<evidence type="ECO:0000256" key="4">
    <source>
        <dbReference type="ARBA" id="ARBA00022679"/>
    </source>
</evidence>
<dbReference type="InterPro" id="IPR014729">
    <property type="entry name" value="Rossmann-like_a/b/a_fold"/>
</dbReference>
<dbReference type="PANTHER" id="PTHR45780:SF2">
    <property type="entry name" value="ETHANOLAMINE-PHOSPHATE CYTIDYLYLTRANSFERASE"/>
    <property type="match status" value="1"/>
</dbReference>
<dbReference type="PANTHER" id="PTHR45780">
    <property type="entry name" value="ETHANOLAMINE-PHOSPHATE CYTIDYLYLTRANSFERASE"/>
    <property type="match status" value="1"/>
</dbReference>
<dbReference type="InterPro" id="IPR004821">
    <property type="entry name" value="Cyt_trans-like"/>
</dbReference>
<feature type="domain" description="Cytidyltransferase-like" evidence="12">
    <location>
        <begin position="12"/>
        <end position="138"/>
    </location>
</feature>
<dbReference type="GO" id="GO:0005737">
    <property type="term" value="C:cytoplasm"/>
    <property type="evidence" value="ECO:0007669"/>
    <property type="project" value="TreeGrafter"/>
</dbReference>
<dbReference type="GO" id="GO:0004306">
    <property type="term" value="F:ethanolamine-phosphate cytidylyltransferase activity"/>
    <property type="evidence" value="ECO:0007669"/>
    <property type="project" value="UniProtKB-EC"/>
</dbReference>
<reference evidence="13" key="1">
    <citation type="submission" date="2020-08" db="EMBL/GenBank/DDBJ databases">
        <title>Genome sequencing and assembly of the red palm weevil Rhynchophorus ferrugineus.</title>
        <authorList>
            <person name="Dias G.B."/>
            <person name="Bergman C.M."/>
            <person name="Manee M."/>
        </authorList>
    </citation>
    <scope>NUCLEOTIDE SEQUENCE</scope>
    <source>
        <strain evidence="13">AA-2017</strain>
        <tissue evidence="13">Whole larva</tissue>
    </source>
</reference>
<keyword evidence="6" id="KW-0443">Lipid metabolism</keyword>
<dbReference type="AlphaFoldDB" id="A0A834MC07"/>
<dbReference type="Pfam" id="PF01467">
    <property type="entry name" value="CTP_transf_like"/>
    <property type="match status" value="2"/>
</dbReference>
<dbReference type="Proteomes" id="UP000625711">
    <property type="component" value="Unassembled WGS sequence"/>
</dbReference>
<evidence type="ECO:0000256" key="11">
    <source>
        <dbReference type="ARBA" id="ARBA00031473"/>
    </source>
</evidence>
<evidence type="ECO:0000256" key="9">
    <source>
        <dbReference type="ARBA" id="ARBA00024191"/>
    </source>
</evidence>
<keyword evidence="4" id="KW-0808">Transferase</keyword>
<organism evidence="13 14">
    <name type="scientific">Rhynchophorus ferrugineus</name>
    <name type="common">Red palm weevil</name>
    <name type="synonym">Curculio ferrugineus</name>
    <dbReference type="NCBI Taxonomy" id="354439"/>
    <lineage>
        <taxon>Eukaryota</taxon>
        <taxon>Metazoa</taxon>
        <taxon>Ecdysozoa</taxon>
        <taxon>Arthropoda</taxon>
        <taxon>Hexapoda</taxon>
        <taxon>Insecta</taxon>
        <taxon>Pterygota</taxon>
        <taxon>Neoptera</taxon>
        <taxon>Endopterygota</taxon>
        <taxon>Coleoptera</taxon>
        <taxon>Polyphaga</taxon>
        <taxon>Cucujiformia</taxon>
        <taxon>Curculionidae</taxon>
        <taxon>Dryophthorinae</taxon>
        <taxon>Rhynchophorus</taxon>
    </lineage>
</organism>
<dbReference type="OrthoDB" id="40021at2759"/>
<name>A0A834MC07_RHYFE</name>
<comment type="pathway">
    <text evidence="9">Phospholipid metabolism; phosphatidylethanolamine biosynthesis; phosphatidylethanolamine from ethanolamine: step 2/3.</text>
</comment>
<gene>
    <name evidence="13" type="ORF">GWI33_014801</name>
</gene>
<evidence type="ECO:0000256" key="10">
    <source>
        <dbReference type="ARBA" id="ARBA00024221"/>
    </source>
</evidence>
<dbReference type="EC" id="2.7.7.14" evidence="10"/>
<comment type="similarity">
    <text evidence="2">Belongs to the cytidylyltransferase family.</text>
</comment>
<sequence length="321" mass="37050">MAKENIGDIRHFTDGCFDLTHFGHTNFFRQAKGLGGRLIVGLHSNEEIEIHKKRKPIYTMEERAKMVRAIKWVDEVVEGVPYDTTLEVLKKYNCFFCIHADDITVTADGRDTYQEVKDANRFKTVPRTPGVSTTKLIRKIREVSGNHKQDNRETPLTDSHEFITDVLTLKQFLEGIIPAENKDKIIYVDGSFDLFHGGHVDFLEKALQQGTYLIVGLHSDEEVRRRKGPQYPLINLLQRAMNVLSYRYVSNVILDAPYQITEQLMEEYKIDLVIHGQAPILENEEEMDRYKVPIAQNKFRIIDSGNDMTTEDLINRIVNIP</sequence>
<proteinExistence type="inferred from homology"/>
<evidence type="ECO:0000256" key="7">
    <source>
        <dbReference type="ARBA" id="ARBA00023209"/>
    </source>
</evidence>
<dbReference type="Gene3D" id="3.40.50.620">
    <property type="entry name" value="HUPs"/>
    <property type="match status" value="2"/>
</dbReference>
<keyword evidence="7" id="KW-0594">Phospholipid biosynthesis</keyword>